<protein>
    <recommendedName>
        <fullName evidence="6">Galactose oxidase</fullName>
    </recommendedName>
</protein>
<evidence type="ECO:0008006" key="6">
    <source>
        <dbReference type="Google" id="ProtNLM"/>
    </source>
</evidence>
<gene>
    <name evidence="4" type="ORF">CWM47_32280</name>
</gene>
<dbReference type="Pfam" id="PF24681">
    <property type="entry name" value="Kelch_KLHDC2_KLHL20_DRC7"/>
    <property type="match status" value="1"/>
</dbReference>
<accession>A0A2K8Z8A8</accession>
<proteinExistence type="predicted"/>
<keyword evidence="2" id="KW-0677">Repeat</keyword>
<dbReference type="Proteomes" id="UP000232883">
    <property type="component" value="Chromosome"/>
</dbReference>
<dbReference type="KEGG" id="spir:CWM47_32280"/>
<dbReference type="PANTHER" id="PTHR24412">
    <property type="entry name" value="KELCH PROTEIN"/>
    <property type="match status" value="1"/>
</dbReference>
<dbReference type="Pfam" id="PF01344">
    <property type="entry name" value="Kelch_1"/>
    <property type="match status" value="1"/>
</dbReference>
<dbReference type="Gene3D" id="2.120.10.80">
    <property type="entry name" value="Kelch-type beta propeller"/>
    <property type="match status" value="2"/>
</dbReference>
<evidence type="ECO:0000313" key="4">
    <source>
        <dbReference type="EMBL" id="AUD06113.1"/>
    </source>
</evidence>
<evidence type="ECO:0000313" key="5">
    <source>
        <dbReference type="Proteomes" id="UP000232883"/>
    </source>
</evidence>
<organism evidence="4 5">
    <name type="scientific">Spirosoma pollinicola</name>
    <dbReference type="NCBI Taxonomy" id="2057025"/>
    <lineage>
        <taxon>Bacteria</taxon>
        <taxon>Pseudomonadati</taxon>
        <taxon>Bacteroidota</taxon>
        <taxon>Cytophagia</taxon>
        <taxon>Cytophagales</taxon>
        <taxon>Cytophagaceae</taxon>
        <taxon>Spirosoma</taxon>
    </lineage>
</organism>
<dbReference type="InterPro" id="IPR006652">
    <property type="entry name" value="Kelch_1"/>
</dbReference>
<dbReference type="EMBL" id="CP025096">
    <property type="protein sequence ID" value="AUD06113.1"/>
    <property type="molecule type" value="Genomic_DNA"/>
</dbReference>
<evidence type="ECO:0000256" key="3">
    <source>
        <dbReference type="SAM" id="MobiDB-lite"/>
    </source>
</evidence>
<evidence type="ECO:0000256" key="2">
    <source>
        <dbReference type="ARBA" id="ARBA00022737"/>
    </source>
</evidence>
<feature type="compositionally biased region" description="Pro residues" evidence="3">
    <location>
        <begin position="326"/>
        <end position="356"/>
    </location>
</feature>
<keyword evidence="5" id="KW-1185">Reference proteome</keyword>
<dbReference type="RefSeq" id="WP_100992663.1">
    <property type="nucleotide sequence ID" value="NZ_CP025096.1"/>
</dbReference>
<feature type="region of interest" description="Disordered" evidence="3">
    <location>
        <begin position="321"/>
        <end position="374"/>
    </location>
</feature>
<keyword evidence="1" id="KW-0880">Kelch repeat</keyword>
<sequence length="374" mass="39774">MTFKFTSFIGLLLLVFTPVIPAQGQLVGHWKPIETKTKLAARSECGLATVNGKLYLLGGDGPLAGVEEFDPTTLSWTPKASPSLAFHHVQPVSENGKIYLLGAFAKGNFPTQLPMTNVYSYDPKTDRWEKGAEIPVDRRRASGGSAAYKGKLYLVNGIQYGHSSGTTNQFDEYDPVTRQWKQLPDAPHIRDHSMAAVAGDKLYAVGGRNTSYHEPDNFMAFMSKTVLEVDCYDFKTGRWSTLAAKLPMGSGGGNLVNLDGKLVYMGGERATATSPNGAQKETYYLDLANPTQWIQAGDLTKARNGVGATVFNHQIYVAGGAGGGPGGPPPNGAQPGPPGPPPGSNGRPPGPPPGNRPPGEGGDISLEVFSFDVP</sequence>
<dbReference type="PANTHER" id="PTHR24412:SF489">
    <property type="entry name" value="RING FINGER DOMAIN AND KELCH REPEAT-CONTAINING PROTEIN DDB_G0271372"/>
    <property type="match status" value="1"/>
</dbReference>
<dbReference type="InterPro" id="IPR015915">
    <property type="entry name" value="Kelch-typ_b-propeller"/>
</dbReference>
<reference evidence="4 5" key="1">
    <citation type="submission" date="2017-11" db="EMBL/GenBank/DDBJ databases">
        <title>Taxonomic description and genome sequences of Spirosoma HA7 sp. nov., isolated from pollen microhabitat of Corylus avellana.</title>
        <authorList>
            <person name="Ambika Manirajan B."/>
            <person name="Suarez C."/>
            <person name="Ratering S."/>
            <person name="Geissler-Plaum R."/>
            <person name="Cardinale M."/>
            <person name="Sylvia S."/>
        </authorList>
    </citation>
    <scope>NUCLEOTIDE SEQUENCE [LARGE SCALE GENOMIC DNA]</scope>
    <source>
        <strain evidence="4 5">HA7</strain>
    </source>
</reference>
<evidence type="ECO:0000256" key="1">
    <source>
        <dbReference type="ARBA" id="ARBA00022441"/>
    </source>
</evidence>
<dbReference type="SMART" id="SM00612">
    <property type="entry name" value="Kelch"/>
    <property type="match status" value="4"/>
</dbReference>
<dbReference type="AlphaFoldDB" id="A0A2K8Z8A8"/>
<dbReference type="OrthoDB" id="996574at2"/>
<name>A0A2K8Z8A8_9BACT</name>
<dbReference type="SUPFAM" id="SSF117281">
    <property type="entry name" value="Kelch motif"/>
    <property type="match status" value="2"/>
</dbReference>